<dbReference type="Proteomes" id="UP000054248">
    <property type="component" value="Unassembled WGS sequence"/>
</dbReference>
<feature type="domain" description="HTH CENPB-type" evidence="2">
    <location>
        <begin position="43"/>
        <end position="108"/>
    </location>
</feature>
<dbReference type="EMBL" id="KN823461">
    <property type="protein sequence ID" value="KIO16919.1"/>
    <property type="molecule type" value="Genomic_DNA"/>
</dbReference>
<gene>
    <name evidence="3" type="ORF">M407DRAFT_85472</name>
</gene>
<dbReference type="STRING" id="1051891.A0A0C3Q320"/>
<protein>
    <recommendedName>
        <fullName evidence="2">HTH CENPB-type domain-containing protein</fullName>
    </recommendedName>
</protein>
<dbReference type="PROSITE" id="PS51253">
    <property type="entry name" value="HTH_CENPB"/>
    <property type="match status" value="1"/>
</dbReference>
<keyword evidence="1" id="KW-0238">DNA-binding</keyword>
<reference evidence="4" key="2">
    <citation type="submission" date="2015-01" db="EMBL/GenBank/DDBJ databases">
        <title>Evolutionary Origins and Diversification of the Mycorrhizal Mutualists.</title>
        <authorList>
            <consortium name="DOE Joint Genome Institute"/>
            <consortium name="Mycorrhizal Genomics Consortium"/>
            <person name="Kohler A."/>
            <person name="Kuo A."/>
            <person name="Nagy L.G."/>
            <person name="Floudas D."/>
            <person name="Copeland A."/>
            <person name="Barry K.W."/>
            <person name="Cichocki N."/>
            <person name="Veneault-Fourrey C."/>
            <person name="LaButti K."/>
            <person name="Lindquist E.A."/>
            <person name="Lipzen A."/>
            <person name="Lundell T."/>
            <person name="Morin E."/>
            <person name="Murat C."/>
            <person name="Riley R."/>
            <person name="Ohm R."/>
            <person name="Sun H."/>
            <person name="Tunlid A."/>
            <person name="Henrissat B."/>
            <person name="Grigoriev I.V."/>
            <person name="Hibbett D.S."/>
            <person name="Martin F."/>
        </authorList>
    </citation>
    <scope>NUCLEOTIDE SEQUENCE [LARGE SCALE GENOMIC DNA]</scope>
    <source>
        <strain evidence="4">MUT 4182</strain>
    </source>
</reference>
<dbReference type="Pfam" id="PF03221">
    <property type="entry name" value="HTH_Tnp_Tc5"/>
    <property type="match status" value="1"/>
</dbReference>
<sequence>MRRSSLWLFKDIRRTVAEAARKFNVPYHKLWHRHKGTRKDRTTAHAAQSLLSHPQEEVLADWCEYLSDAGIPLNPNTIKPRVKALTGKKPGKNWFRRFLARHPSIVSRRPAGLAPNRAQAIRYKAVRRHFRLWKKHVIDQQIPPENIYNMDKKGLQLGGGRKTRKTKYFVRRNRRPKYII</sequence>
<organism evidence="3 4">
    <name type="scientific">Tulasnella calospora MUT 4182</name>
    <dbReference type="NCBI Taxonomy" id="1051891"/>
    <lineage>
        <taxon>Eukaryota</taxon>
        <taxon>Fungi</taxon>
        <taxon>Dikarya</taxon>
        <taxon>Basidiomycota</taxon>
        <taxon>Agaricomycotina</taxon>
        <taxon>Agaricomycetes</taxon>
        <taxon>Cantharellales</taxon>
        <taxon>Tulasnellaceae</taxon>
        <taxon>Tulasnella</taxon>
    </lineage>
</organism>
<evidence type="ECO:0000313" key="3">
    <source>
        <dbReference type="EMBL" id="KIO16919.1"/>
    </source>
</evidence>
<dbReference type="AlphaFoldDB" id="A0A0C3Q320"/>
<dbReference type="InterPro" id="IPR006600">
    <property type="entry name" value="HTH_CenpB_DNA-bd_dom"/>
</dbReference>
<dbReference type="OrthoDB" id="3265672at2759"/>
<keyword evidence="4" id="KW-1185">Reference proteome</keyword>
<accession>A0A0C3Q320</accession>
<evidence type="ECO:0000313" key="4">
    <source>
        <dbReference type="Proteomes" id="UP000054248"/>
    </source>
</evidence>
<dbReference type="HOGENOM" id="CLU_1781888_0_0_1"/>
<reference evidence="3 4" key="1">
    <citation type="submission" date="2014-04" db="EMBL/GenBank/DDBJ databases">
        <authorList>
            <consortium name="DOE Joint Genome Institute"/>
            <person name="Kuo A."/>
            <person name="Girlanda M."/>
            <person name="Perotto S."/>
            <person name="Kohler A."/>
            <person name="Nagy L.G."/>
            <person name="Floudas D."/>
            <person name="Copeland A."/>
            <person name="Barry K.W."/>
            <person name="Cichocki N."/>
            <person name="Veneault-Fourrey C."/>
            <person name="LaButti K."/>
            <person name="Lindquist E.A."/>
            <person name="Lipzen A."/>
            <person name="Lundell T."/>
            <person name="Morin E."/>
            <person name="Murat C."/>
            <person name="Sun H."/>
            <person name="Tunlid A."/>
            <person name="Henrissat B."/>
            <person name="Grigoriev I.V."/>
            <person name="Hibbett D.S."/>
            <person name="Martin F."/>
            <person name="Nordberg H.P."/>
            <person name="Cantor M.N."/>
            <person name="Hua S.X."/>
        </authorList>
    </citation>
    <scope>NUCLEOTIDE SEQUENCE [LARGE SCALE GENOMIC DNA]</scope>
    <source>
        <strain evidence="3 4">MUT 4182</strain>
    </source>
</reference>
<dbReference type="GO" id="GO:0003677">
    <property type="term" value="F:DNA binding"/>
    <property type="evidence" value="ECO:0007669"/>
    <property type="project" value="UniProtKB-KW"/>
</dbReference>
<proteinExistence type="predicted"/>
<name>A0A0C3Q320_9AGAM</name>
<evidence type="ECO:0000259" key="2">
    <source>
        <dbReference type="PROSITE" id="PS51253"/>
    </source>
</evidence>
<evidence type="ECO:0000256" key="1">
    <source>
        <dbReference type="ARBA" id="ARBA00023125"/>
    </source>
</evidence>